<keyword evidence="2" id="KW-1185">Reference proteome</keyword>
<evidence type="ECO:0000313" key="2">
    <source>
        <dbReference type="Proteomes" id="UP000750711"/>
    </source>
</evidence>
<reference evidence="1" key="1">
    <citation type="submission" date="2021-03" db="EMBL/GenBank/DDBJ databases">
        <title>Comparative genomics and phylogenomic investigation of the class Geoglossomycetes provide insights into ecological specialization and systematics.</title>
        <authorList>
            <person name="Melie T."/>
            <person name="Pirro S."/>
            <person name="Miller A.N."/>
            <person name="Quandt A."/>
        </authorList>
    </citation>
    <scope>NUCLEOTIDE SEQUENCE</scope>
    <source>
        <strain evidence="1">CAQ_001_2017</strain>
    </source>
</reference>
<gene>
    <name evidence="1" type="ORF">GP486_000549</name>
</gene>
<dbReference type="Proteomes" id="UP000750711">
    <property type="component" value="Unassembled WGS sequence"/>
</dbReference>
<name>A0A9P8RTJ4_9PEZI</name>
<proteinExistence type="predicted"/>
<accession>A0A9P8RTJ4</accession>
<organism evidence="1 2">
    <name type="scientific">Trichoglossum hirsutum</name>
    <dbReference type="NCBI Taxonomy" id="265104"/>
    <lineage>
        <taxon>Eukaryota</taxon>
        <taxon>Fungi</taxon>
        <taxon>Dikarya</taxon>
        <taxon>Ascomycota</taxon>
        <taxon>Pezizomycotina</taxon>
        <taxon>Geoglossomycetes</taxon>
        <taxon>Geoglossales</taxon>
        <taxon>Geoglossaceae</taxon>
        <taxon>Trichoglossum</taxon>
    </lineage>
</organism>
<dbReference type="EMBL" id="JAGHQM010000038">
    <property type="protein sequence ID" value="KAH0566056.1"/>
    <property type="molecule type" value="Genomic_DNA"/>
</dbReference>
<comment type="caution">
    <text evidence="1">The sequence shown here is derived from an EMBL/GenBank/DDBJ whole genome shotgun (WGS) entry which is preliminary data.</text>
</comment>
<dbReference type="AlphaFoldDB" id="A0A9P8RTJ4"/>
<evidence type="ECO:0000313" key="1">
    <source>
        <dbReference type="EMBL" id="KAH0566056.1"/>
    </source>
</evidence>
<sequence length="177" mass="19836">MDTPTSEESATLSRDELRRKSRYIRDIVAPVLASSPDGILAPHLLDNLRDIFAALASTPMTIYALEYSRIGKALFEICSKGTKWPEEFVVRAEKQLQAWIAEFGDITDLSPLLWVPGGRMHGIEKIQAAPRPKNLGKAERILGMEDYVGQPTWQWSVNLTDSKDPRSFGHHGFEVGE</sequence>
<protein>
    <submittedName>
        <fullName evidence="1">Uncharacterized protein</fullName>
    </submittedName>
</protein>